<evidence type="ECO:0000313" key="2">
    <source>
        <dbReference type="Proteomes" id="UP000319837"/>
    </source>
</evidence>
<dbReference type="Proteomes" id="UP000319837">
    <property type="component" value="Unassembled WGS sequence"/>
</dbReference>
<protein>
    <submittedName>
        <fullName evidence="1">Uncharacterized protein</fullName>
    </submittedName>
</protein>
<reference evidence="2" key="1">
    <citation type="submission" date="2018-10" db="EMBL/GenBank/DDBJ databases">
        <title>FDA dAtabase for Regulatory Grade micrObial Sequences (FDA-ARGOS): Supporting development and validation of Infectious Disease Dx tests.</title>
        <authorList>
            <person name="Minogue T."/>
            <person name="Wolcott M."/>
            <person name="Wasieloski L."/>
            <person name="Aguilar W."/>
            <person name="Moore D."/>
            <person name="Tallon L."/>
            <person name="Sadzewicz L."/>
            <person name="Sengamalay N."/>
            <person name="Ott S."/>
            <person name="Godinez A."/>
            <person name="Nagaraj S."/>
            <person name="Vavikolanu K."/>
            <person name="Vyas G."/>
            <person name="Nadendla S."/>
            <person name="George J."/>
            <person name="Sichtig H."/>
        </authorList>
    </citation>
    <scope>NUCLEOTIDE SEQUENCE [LARGE SCALE GENOMIC DNA]</scope>
    <source>
        <strain evidence="2">FDAARGOS_343</strain>
    </source>
</reference>
<evidence type="ECO:0000313" key="1">
    <source>
        <dbReference type="EMBL" id="TRZ39736.1"/>
    </source>
</evidence>
<sequence>MIVGGCSQKEKSTKKSKFEEIVHTEGYFAFPVVKWNNLIYRITNTKVDRAKEKIGEIQKFFSGRDGKHS</sequence>
<comment type="caution">
    <text evidence="1">The sequence shown here is derived from an EMBL/GenBank/DDBJ whole genome shotgun (WGS) entry which is preliminary data.</text>
</comment>
<dbReference type="EMBL" id="RIBP01000001">
    <property type="protein sequence ID" value="TRZ39736.1"/>
    <property type="molecule type" value="Genomic_DNA"/>
</dbReference>
<gene>
    <name evidence="1" type="ORF">CEQ21_01970</name>
</gene>
<dbReference type="RefSeq" id="WP_185763165.1">
    <property type="nucleotide sequence ID" value="NZ_RIBP01000001.1"/>
</dbReference>
<name>A0A553SRY1_NIACI</name>
<proteinExistence type="predicted"/>
<organism evidence="1 2">
    <name type="scientific">Niallia circulans</name>
    <name type="common">Bacillus circulans</name>
    <dbReference type="NCBI Taxonomy" id="1397"/>
    <lineage>
        <taxon>Bacteria</taxon>
        <taxon>Bacillati</taxon>
        <taxon>Bacillota</taxon>
        <taxon>Bacilli</taxon>
        <taxon>Bacillales</taxon>
        <taxon>Bacillaceae</taxon>
        <taxon>Niallia</taxon>
    </lineage>
</organism>
<dbReference type="AlphaFoldDB" id="A0A553SRY1"/>
<accession>A0A553SRY1</accession>